<evidence type="ECO:0000256" key="1">
    <source>
        <dbReference type="SAM" id="Phobius"/>
    </source>
</evidence>
<sequence length="49" mass="4972">MTQKKIIAIAMMVVVATAAVFSLIGFVRGAMLVDAASAVFANVIGGGFL</sequence>
<feature type="transmembrane region" description="Helical" evidence="1">
    <location>
        <begin position="6"/>
        <end position="27"/>
    </location>
</feature>
<dbReference type="EMBL" id="JACGWY010000003">
    <property type="protein sequence ID" value="MBA8816842.1"/>
    <property type="molecule type" value="Genomic_DNA"/>
</dbReference>
<evidence type="ECO:0000313" key="3">
    <source>
        <dbReference type="Proteomes" id="UP000526083"/>
    </source>
</evidence>
<accession>A0A7W3JPU5</accession>
<comment type="caution">
    <text evidence="2">The sequence shown here is derived from an EMBL/GenBank/DDBJ whole genome shotgun (WGS) entry which is preliminary data.</text>
</comment>
<reference evidence="2 3" key="1">
    <citation type="submission" date="2020-07" db="EMBL/GenBank/DDBJ databases">
        <title>Sequencing the genomes of 1000 actinobacteria strains.</title>
        <authorList>
            <person name="Klenk H.-P."/>
        </authorList>
    </citation>
    <scope>NUCLEOTIDE SEQUENCE [LARGE SCALE GENOMIC DNA]</scope>
    <source>
        <strain evidence="2 3">DSM 27576</strain>
    </source>
</reference>
<dbReference type="Proteomes" id="UP000526083">
    <property type="component" value="Unassembled WGS sequence"/>
</dbReference>
<protein>
    <submittedName>
        <fullName evidence="2">Type II secretory pathway pseudopilin PulG</fullName>
    </submittedName>
</protein>
<keyword evidence="3" id="KW-1185">Reference proteome</keyword>
<keyword evidence="1" id="KW-0472">Membrane</keyword>
<keyword evidence="1" id="KW-1133">Transmembrane helix</keyword>
<dbReference type="AlphaFoldDB" id="A0A7W3JPU5"/>
<keyword evidence="1" id="KW-0812">Transmembrane</keyword>
<gene>
    <name evidence="2" type="ORF">FHX48_001935</name>
</gene>
<organism evidence="2 3">
    <name type="scientific">Microbacterium halimionae</name>
    <dbReference type="NCBI Taxonomy" id="1526413"/>
    <lineage>
        <taxon>Bacteria</taxon>
        <taxon>Bacillati</taxon>
        <taxon>Actinomycetota</taxon>
        <taxon>Actinomycetes</taxon>
        <taxon>Micrococcales</taxon>
        <taxon>Microbacteriaceae</taxon>
        <taxon>Microbacterium</taxon>
    </lineage>
</organism>
<proteinExistence type="predicted"/>
<evidence type="ECO:0000313" key="2">
    <source>
        <dbReference type="EMBL" id="MBA8816842.1"/>
    </source>
</evidence>
<dbReference type="RefSeq" id="WP_167046251.1">
    <property type="nucleotide sequence ID" value="NZ_JAAOZB010000001.1"/>
</dbReference>
<name>A0A7W3JPU5_9MICO</name>